<dbReference type="InterPro" id="IPR014222">
    <property type="entry name" value="Cyt_c_oxidase_su2"/>
</dbReference>
<dbReference type="PROSITE" id="PS50999">
    <property type="entry name" value="COX2_TM"/>
    <property type="match status" value="1"/>
</dbReference>
<comment type="catalytic activity">
    <reaction evidence="13 15">
        <text>4 Fe(II)-[cytochrome c] + O2 + 8 H(+)(in) = 4 Fe(III)-[cytochrome c] + 2 H2O + 4 H(+)(out)</text>
        <dbReference type="Rhea" id="RHEA:11436"/>
        <dbReference type="Rhea" id="RHEA-COMP:10350"/>
        <dbReference type="Rhea" id="RHEA-COMP:14399"/>
        <dbReference type="ChEBI" id="CHEBI:15377"/>
        <dbReference type="ChEBI" id="CHEBI:15378"/>
        <dbReference type="ChEBI" id="CHEBI:15379"/>
        <dbReference type="ChEBI" id="CHEBI:29033"/>
        <dbReference type="ChEBI" id="CHEBI:29034"/>
        <dbReference type="EC" id="7.1.1.9"/>
    </reaction>
</comment>
<dbReference type="CDD" id="cd13912">
    <property type="entry name" value="CcO_II_C"/>
    <property type="match status" value="1"/>
</dbReference>
<evidence type="ECO:0000256" key="17">
    <source>
        <dbReference type="SAM" id="Phobius"/>
    </source>
</evidence>
<comment type="subcellular location">
    <subcellularLocation>
        <location evidence="14">Cell membrane</location>
        <topology evidence="14">Multi-pass membrane protein</topology>
    </subcellularLocation>
    <subcellularLocation>
        <location evidence="1">Membrane</location>
        <topology evidence="1">Multi-pass membrane protein</topology>
    </subcellularLocation>
</comment>
<organism evidence="21 22">
    <name type="scientific">Sphingomonas arvum</name>
    <dbReference type="NCBI Taxonomy" id="2992113"/>
    <lineage>
        <taxon>Bacteria</taxon>
        <taxon>Pseudomonadati</taxon>
        <taxon>Pseudomonadota</taxon>
        <taxon>Alphaproteobacteria</taxon>
        <taxon>Sphingomonadales</taxon>
        <taxon>Sphingomonadaceae</taxon>
        <taxon>Sphingomonas</taxon>
    </lineage>
</organism>
<evidence type="ECO:0000259" key="20">
    <source>
        <dbReference type="PROSITE" id="PS50999"/>
    </source>
</evidence>
<dbReference type="InterPro" id="IPR011759">
    <property type="entry name" value="Cyt_c_oxidase_su2_TM_dom"/>
</dbReference>
<evidence type="ECO:0000256" key="18">
    <source>
        <dbReference type="SAM" id="SignalP"/>
    </source>
</evidence>
<evidence type="ECO:0000256" key="4">
    <source>
        <dbReference type="ARBA" id="ARBA00022660"/>
    </source>
</evidence>
<feature type="domain" description="Cytochrome oxidase subunit II transmembrane region profile" evidence="20">
    <location>
        <begin position="101"/>
        <end position="197"/>
    </location>
</feature>
<evidence type="ECO:0000256" key="11">
    <source>
        <dbReference type="ARBA" id="ARBA00023136"/>
    </source>
</evidence>
<comment type="cofactor">
    <cofactor evidence="15">
        <name>Cu cation</name>
        <dbReference type="ChEBI" id="CHEBI:23378"/>
    </cofactor>
    <text evidence="15">Binds a copper A center.</text>
</comment>
<evidence type="ECO:0000256" key="1">
    <source>
        <dbReference type="ARBA" id="ARBA00004141"/>
    </source>
</evidence>
<evidence type="ECO:0000256" key="15">
    <source>
        <dbReference type="RuleBase" id="RU004024"/>
    </source>
</evidence>
<evidence type="ECO:0000256" key="7">
    <source>
        <dbReference type="ARBA" id="ARBA00022967"/>
    </source>
</evidence>
<dbReference type="PANTHER" id="PTHR22888">
    <property type="entry name" value="CYTOCHROME C OXIDASE, SUBUNIT II"/>
    <property type="match status" value="1"/>
</dbReference>
<comment type="function">
    <text evidence="12 15">Subunits I and II form the functional core of the enzyme complex. Electrons originating in cytochrome c are transferred via heme a and Cu(A) to the binuclear center formed by heme a3 and Cu(B).</text>
</comment>
<evidence type="ECO:0000256" key="9">
    <source>
        <dbReference type="ARBA" id="ARBA00022989"/>
    </source>
</evidence>
<dbReference type="Pfam" id="PF00116">
    <property type="entry name" value="COX2"/>
    <property type="match status" value="1"/>
</dbReference>
<keyword evidence="5 14" id="KW-0812">Transmembrane</keyword>
<evidence type="ECO:0000256" key="6">
    <source>
        <dbReference type="ARBA" id="ARBA00022723"/>
    </source>
</evidence>
<accession>A0ABT3JB03</accession>
<feature type="transmembrane region" description="Helical" evidence="17">
    <location>
        <begin position="169"/>
        <end position="190"/>
    </location>
</feature>
<keyword evidence="10 15" id="KW-0186">Copper</keyword>
<keyword evidence="18" id="KW-0732">Signal</keyword>
<dbReference type="SUPFAM" id="SSF49503">
    <property type="entry name" value="Cupredoxins"/>
    <property type="match status" value="1"/>
</dbReference>
<dbReference type="Pfam" id="PF02790">
    <property type="entry name" value="COX2_TM"/>
    <property type="match status" value="1"/>
</dbReference>
<dbReference type="InterPro" id="IPR008972">
    <property type="entry name" value="Cupredoxin"/>
</dbReference>
<feature type="transmembrane region" description="Helical" evidence="17">
    <location>
        <begin position="127"/>
        <end position="148"/>
    </location>
</feature>
<evidence type="ECO:0000313" key="22">
    <source>
        <dbReference type="Proteomes" id="UP001526246"/>
    </source>
</evidence>
<feature type="compositionally biased region" description="Low complexity" evidence="16">
    <location>
        <begin position="348"/>
        <end position="394"/>
    </location>
</feature>
<dbReference type="PRINTS" id="PR01166">
    <property type="entry name" value="CYCOXIDASEII"/>
</dbReference>
<evidence type="ECO:0000256" key="3">
    <source>
        <dbReference type="ARBA" id="ARBA00022448"/>
    </source>
</evidence>
<dbReference type="Gene3D" id="1.10.287.90">
    <property type="match status" value="1"/>
</dbReference>
<dbReference type="PANTHER" id="PTHR22888:SF9">
    <property type="entry name" value="CYTOCHROME C OXIDASE SUBUNIT 2"/>
    <property type="match status" value="1"/>
</dbReference>
<dbReference type="InterPro" id="IPR034210">
    <property type="entry name" value="CcO_II_C"/>
</dbReference>
<feature type="region of interest" description="Disordered" evidence="16">
    <location>
        <begin position="341"/>
        <end position="404"/>
    </location>
</feature>
<dbReference type="RefSeq" id="WP_264880011.1">
    <property type="nucleotide sequence ID" value="NZ_JAPDOB010000001.1"/>
</dbReference>
<dbReference type="InterPro" id="IPR045187">
    <property type="entry name" value="CcO_II"/>
</dbReference>
<evidence type="ECO:0000256" key="14">
    <source>
        <dbReference type="RuleBase" id="RU000456"/>
    </source>
</evidence>
<dbReference type="InterPro" id="IPR036257">
    <property type="entry name" value="Cyt_c_oxidase_su2_TM_sf"/>
</dbReference>
<dbReference type="InterPro" id="IPR002429">
    <property type="entry name" value="CcO_II-like_C"/>
</dbReference>
<feature type="compositionally biased region" description="Low complexity" evidence="16">
    <location>
        <begin position="63"/>
        <end position="89"/>
    </location>
</feature>
<feature type="compositionally biased region" description="Polar residues" evidence="16">
    <location>
        <begin position="24"/>
        <end position="48"/>
    </location>
</feature>
<name>A0ABT3JB03_9SPHN</name>
<keyword evidence="7" id="KW-1278">Translocase</keyword>
<dbReference type="InterPro" id="IPR001505">
    <property type="entry name" value="Copper_CuA"/>
</dbReference>
<dbReference type="EC" id="7.1.1.9" evidence="15"/>
<evidence type="ECO:0000259" key="19">
    <source>
        <dbReference type="PROSITE" id="PS50857"/>
    </source>
</evidence>
<feature type="domain" description="Cytochrome oxidase subunit II copper A binding" evidence="19">
    <location>
        <begin position="198"/>
        <end position="340"/>
    </location>
</feature>
<sequence length="404" mass="41985">MKFSAWVLALAAAGLTPLAAQTASPAPQQGTVDATSTPTPSSGQASPSANTGTPPAAQPAPAPGAIADPTPGPSAVAPASAGQPAVSGPTFQHAVPTPGIGMPDGRMGTQDQFTPIGREAASFHNNWLLVLCAAMSLLVLALLLYAVVKFRRAAHPTPSRTSHNTFVEVVWTLLPVLVLVAIAIPSIRLIRHQYSPPPADLTIKVIGNQWYWTYQYPDNGGFEIVSNMLKEKNEVAAGARFRTDADGPRLLGVDERMVIPAGKTVKFIVTSNDVIHSFAMPAFWVKMDANPGILNETWARVDRPGVYFGQCSELCGARHAFMPIAIEVVTPQRFAQWVASKGGTMPGARPAPTADSTAATTMSPTNVTPGAAPTPATATPATGAPAAPGNTQPGVAQRATDGAQ</sequence>
<dbReference type="NCBIfam" id="TIGR02866">
    <property type="entry name" value="CoxB"/>
    <property type="match status" value="1"/>
</dbReference>
<evidence type="ECO:0000256" key="10">
    <source>
        <dbReference type="ARBA" id="ARBA00023008"/>
    </source>
</evidence>
<dbReference type="SUPFAM" id="SSF81464">
    <property type="entry name" value="Cytochrome c oxidase subunit II-like, transmembrane region"/>
    <property type="match status" value="1"/>
</dbReference>
<evidence type="ECO:0000256" key="16">
    <source>
        <dbReference type="SAM" id="MobiDB-lite"/>
    </source>
</evidence>
<keyword evidence="4 14" id="KW-0679">Respiratory chain</keyword>
<evidence type="ECO:0000256" key="2">
    <source>
        <dbReference type="ARBA" id="ARBA00007866"/>
    </source>
</evidence>
<protein>
    <recommendedName>
        <fullName evidence="15">Cytochrome c oxidase subunit 2</fullName>
        <ecNumber evidence="15">7.1.1.9</ecNumber>
    </recommendedName>
</protein>
<keyword evidence="3 14" id="KW-0813">Transport</keyword>
<keyword evidence="11 17" id="KW-0472">Membrane</keyword>
<dbReference type="Gene3D" id="2.60.40.420">
    <property type="entry name" value="Cupredoxins - blue copper proteins"/>
    <property type="match status" value="1"/>
</dbReference>
<proteinExistence type="inferred from homology"/>
<evidence type="ECO:0000256" key="5">
    <source>
        <dbReference type="ARBA" id="ARBA00022692"/>
    </source>
</evidence>
<feature type="chain" id="PRO_5045485222" description="Cytochrome c oxidase subunit 2" evidence="18">
    <location>
        <begin position="23"/>
        <end position="404"/>
    </location>
</feature>
<dbReference type="PROSITE" id="PS50857">
    <property type="entry name" value="COX2_CUA"/>
    <property type="match status" value="1"/>
</dbReference>
<keyword evidence="9 17" id="KW-1133">Transmembrane helix</keyword>
<comment type="similarity">
    <text evidence="2 14">Belongs to the cytochrome c oxidase subunit 2 family.</text>
</comment>
<evidence type="ECO:0000256" key="13">
    <source>
        <dbReference type="ARBA" id="ARBA00047816"/>
    </source>
</evidence>
<evidence type="ECO:0000313" key="21">
    <source>
        <dbReference type="EMBL" id="MCW3796251.1"/>
    </source>
</evidence>
<evidence type="ECO:0000256" key="8">
    <source>
        <dbReference type="ARBA" id="ARBA00022982"/>
    </source>
</evidence>
<keyword evidence="22" id="KW-1185">Reference proteome</keyword>
<feature type="region of interest" description="Disordered" evidence="16">
    <location>
        <begin position="22"/>
        <end position="110"/>
    </location>
</feature>
<comment type="caution">
    <text evidence="21">The sequence shown here is derived from an EMBL/GenBank/DDBJ whole genome shotgun (WGS) entry which is preliminary data.</text>
</comment>
<gene>
    <name evidence="21" type="primary">coxB</name>
    <name evidence="21" type="ORF">OMW55_00305</name>
</gene>
<dbReference type="PROSITE" id="PS00078">
    <property type="entry name" value="COX2"/>
    <property type="match status" value="1"/>
</dbReference>
<reference evidence="21 22" key="1">
    <citation type="submission" date="2022-10" db="EMBL/GenBank/DDBJ databases">
        <title>Sphingomonas sp.</title>
        <authorList>
            <person name="Jin C."/>
        </authorList>
    </citation>
    <scope>NUCLEOTIDE SEQUENCE [LARGE SCALE GENOMIC DNA]</scope>
    <source>
        <strain evidence="21 22">BN140010</strain>
    </source>
</reference>
<dbReference type="EMBL" id="JAPDOB010000001">
    <property type="protein sequence ID" value="MCW3796251.1"/>
    <property type="molecule type" value="Genomic_DNA"/>
</dbReference>
<dbReference type="Proteomes" id="UP001526246">
    <property type="component" value="Unassembled WGS sequence"/>
</dbReference>
<keyword evidence="6 15" id="KW-0479">Metal-binding</keyword>
<evidence type="ECO:0000256" key="12">
    <source>
        <dbReference type="ARBA" id="ARBA00024688"/>
    </source>
</evidence>
<keyword evidence="8 14" id="KW-0249">Electron transport</keyword>
<feature type="signal peptide" evidence="18">
    <location>
        <begin position="1"/>
        <end position="22"/>
    </location>
</feature>